<feature type="domain" description="C-type lectin" evidence="2">
    <location>
        <begin position="23"/>
        <end position="103"/>
    </location>
</feature>
<reference evidence="3" key="2">
    <citation type="submission" date="2025-09" db="UniProtKB">
        <authorList>
            <consortium name="Ensembl"/>
        </authorList>
    </citation>
    <scope>IDENTIFICATION</scope>
</reference>
<feature type="chain" id="PRO_5034408777" description="C-type lectin domain-containing protein" evidence="1">
    <location>
        <begin position="16"/>
        <end position="127"/>
    </location>
</feature>
<accession>A0A8C9YJY4</accession>
<dbReference type="PANTHER" id="PTHR45784:SF3">
    <property type="entry name" value="C-TYPE LECTIN DOMAIN FAMILY 4 MEMBER K-LIKE-RELATED"/>
    <property type="match status" value="1"/>
</dbReference>
<keyword evidence="4" id="KW-1185">Reference proteome</keyword>
<proteinExistence type="predicted"/>
<feature type="signal peptide" evidence="1">
    <location>
        <begin position="1"/>
        <end position="15"/>
    </location>
</feature>
<dbReference type="PANTHER" id="PTHR45784">
    <property type="entry name" value="C-TYPE LECTIN DOMAIN FAMILY 20 MEMBER A-RELATED"/>
    <property type="match status" value="1"/>
</dbReference>
<keyword evidence="1" id="KW-0732">Signal</keyword>
<dbReference type="InterPro" id="IPR001304">
    <property type="entry name" value="C-type_lectin-like"/>
</dbReference>
<dbReference type="SMART" id="SM00034">
    <property type="entry name" value="CLECT"/>
    <property type="match status" value="1"/>
</dbReference>
<dbReference type="Proteomes" id="UP000694568">
    <property type="component" value="Unplaced"/>
</dbReference>
<evidence type="ECO:0000259" key="2">
    <source>
        <dbReference type="PROSITE" id="PS50041"/>
    </source>
</evidence>
<dbReference type="Ensembl" id="ENSSLUT00000027273.1">
    <property type="protein sequence ID" value="ENSSLUP00000026404.1"/>
    <property type="gene ID" value="ENSSLUG00000012023.1"/>
</dbReference>
<dbReference type="AlphaFoldDB" id="A0A8C9YJY4"/>
<sequence length="127" mass="14371">MYCTLSFSILEVLQAFLSFEIEYHYVQTLMTWAEAQSYCREKFTDLATVNNQDDNNMLLSVLQGPTKCAWIGLHDKMKTWKWPDNIGGTNKSCAAVNTTTGTWLNVDSAWSLLYRHRVKPANSAPGG</sequence>
<evidence type="ECO:0000313" key="3">
    <source>
        <dbReference type="Ensembl" id="ENSSLUP00000026404.1"/>
    </source>
</evidence>
<dbReference type="PROSITE" id="PS50041">
    <property type="entry name" value="C_TYPE_LECTIN_2"/>
    <property type="match status" value="1"/>
</dbReference>
<dbReference type="Gene3D" id="3.10.100.10">
    <property type="entry name" value="Mannose-Binding Protein A, subunit A"/>
    <property type="match status" value="1"/>
</dbReference>
<evidence type="ECO:0000256" key="1">
    <source>
        <dbReference type="SAM" id="SignalP"/>
    </source>
</evidence>
<name>A0A8C9YJY4_SANLU</name>
<dbReference type="Pfam" id="PF00059">
    <property type="entry name" value="Lectin_C"/>
    <property type="match status" value="1"/>
</dbReference>
<dbReference type="GeneTree" id="ENSGT00940000175874"/>
<dbReference type="SUPFAM" id="SSF56436">
    <property type="entry name" value="C-type lectin-like"/>
    <property type="match status" value="1"/>
</dbReference>
<dbReference type="InterPro" id="IPR016187">
    <property type="entry name" value="CTDL_fold"/>
</dbReference>
<reference evidence="3" key="1">
    <citation type="submission" date="2025-08" db="UniProtKB">
        <authorList>
            <consortium name="Ensembl"/>
        </authorList>
    </citation>
    <scope>IDENTIFICATION</scope>
</reference>
<organism evidence="3 4">
    <name type="scientific">Sander lucioperca</name>
    <name type="common">Pike-perch</name>
    <name type="synonym">Perca lucioperca</name>
    <dbReference type="NCBI Taxonomy" id="283035"/>
    <lineage>
        <taxon>Eukaryota</taxon>
        <taxon>Metazoa</taxon>
        <taxon>Chordata</taxon>
        <taxon>Craniata</taxon>
        <taxon>Vertebrata</taxon>
        <taxon>Euteleostomi</taxon>
        <taxon>Actinopterygii</taxon>
        <taxon>Neopterygii</taxon>
        <taxon>Teleostei</taxon>
        <taxon>Neoteleostei</taxon>
        <taxon>Acanthomorphata</taxon>
        <taxon>Eupercaria</taxon>
        <taxon>Perciformes</taxon>
        <taxon>Percoidei</taxon>
        <taxon>Percidae</taxon>
        <taxon>Luciopercinae</taxon>
        <taxon>Sander</taxon>
    </lineage>
</organism>
<protein>
    <recommendedName>
        <fullName evidence="2">C-type lectin domain-containing protein</fullName>
    </recommendedName>
</protein>
<evidence type="ECO:0000313" key="4">
    <source>
        <dbReference type="Proteomes" id="UP000694568"/>
    </source>
</evidence>
<dbReference type="InterPro" id="IPR016186">
    <property type="entry name" value="C-type_lectin-like/link_sf"/>
</dbReference>